<proteinExistence type="predicted"/>
<feature type="chain" id="PRO_5039097097" description="Secreted protein" evidence="1">
    <location>
        <begin position="25"/>
        <end position="149"/>
    </location>
</feature>
<sequence>MRTCRTCPKIFTALAVLALGVLHDAVDQLQNVVLAVDIAEWVVLHGLLKINRIEYFYLIPAALKHFPTFQNDRAFWVSHDIAGVHLHEVGLNVEAGLAGAGTADHQHVFVDIVLGDFVSPHHDALCLRQENVLVELGIDERLNIVGISP</sequence>
<feature type="signal peptide" evidence="1">
    <location>
        <begin position="1"/>
        <end position="24"/>
    </location>
</feature>
<dbReference type="HOGENOM" id="CLU_1746889_0_0_9"/>
<evidence type="ECO:0000313" key="3">
    <source>
        <dbReference type="Proteomes" id="UP000012589"/>
    </source>
</evidence>
<name>N1ZXV0_9FIRM</name>
<dbReference type="Proteomes" id="UP000012589">
    <property type="component" value="Unassembled WGS sequence"/>
</dbReference>
<evidence type="ECO:0000313" key="2">
    <source>
        <dbReference type="EMBL" id="EMZ18943.1"/>
    </source>
</evidence>
<gene>
    <name evidence="2" type="ORF">C823_05737</name>
</gene>
<evidence type="ECO:0000256" key="1">
    <source>
        <dbReference type="SAM" id="SignalP"/>
    </source>
</evidence>
<accession>N1ZXV0</accession>
<dbReference type="EMBL" id="AQFT01000180">
    <property type="protein sequence ID" value="EMZ18943.1"/>
    <property type="molecule type" value="Genomic_DNA"/>
</dbReference>
<keyword evidence="1" id="KW-0732">Signal</keyword>
<protein>
    <recommendedName>
        <fullName evidence="4">Secreted protein</fullName>
    </recommendedName>
</protein>
<dbReference type="AlphaFoldDB" id="N1ZXV0"/>
<organism evidence="2 3">
    <name type="scientific">Eubacterium plexicaudatum ASF492</name>
    <dbReference type="NCBI Taxonomy" id="1235802"/>
    <lineage>
        <taxon>Bacteria</taxon>
        <taxon>Bacillati</taxon>
        <taxon>Bacillota</taxon>
        <taxon>Clostridia</taxon>
        <taxon>Eubacteriales</taxon>
        <taxon>Eubacteriaceae</taxon>
        <taxon>Eubacterium</taxon>
    </lineage>
</organism>
<comment type="caution">
    <text evidence="2">The sequence shown here is derived from an EMBL/GenBank/DDBJ whole genome shotgun (WGS) entry which is preliminary data.</text>
</comment>
<keyword evidence="3" id="KW-1185">Reference proteome</keyword>
<evidence type="ECO:0008006" key="4">
    <source>
        <dbReference type="Google" id="ProtNLM"/>
    </source>
</evidence>
<reference evidence="2 3" key="1">
    <citation type="journal article" date="2014" name="Genome Announc.">
        <title>Draft genome sequences of the altered schaedler flora, a defined bacterial community from gnotobiotic mice.</title>
        <authorList>
            <person name="Wannemuehler M.J."/>
            <person name="Overstreet A.M."/>
            <person name="Ward D.V."/>
            <person name="Phillips G.J."/>
        </authorList>
    </citation>
    <scope>NUCLEOTIDE SEQUENCE [LARGE SCALE GENOMIC DNA]</scope>
    <source>
        <strain evidence="2 3">ASF492</strain>
    </source>
</reference>